<protein>
    <submittedName>
        <fullName evidence="2">NepR domain-containing protein</fullName>
    </submittedName>
</protein>
<dbReference type="Proteomes" id="UP000025227">
    <property type="component" value="Unplaced"/>
</dbReference>
<reference evidence="2" key="1">
    <citation type="submission" date="2020-12" db="UniProtKB">
        <authorList>
            <consortium name="WormBaseParasite"/>
        </authorList>
    </citation>
    <scope>IDENTIFICATION</scope>
    <source>
        <strain evidence="2">MHco3</strain>
    </source>
</reference>
<sequence length="91" mass="10685">MFYTGSDHGLLRARFCFSVRGERAMKFRKRSLKNSINWDHFVSFVSKWRDSVIDDIDEEYNRLVEHLHDNATKPDEAFAKPDGASPIVRPR</sequence>
<proteinExistence type="predicted"/>
<evidence type="ECO:0000313" key="1">
    <source>
        <dbReference type="Proteomes" id="UP000025227"/>
    </source>
</evidence>
<name>A0A7I5E7L6_HAECO</name>
<accession>A0A7I5E7L6</accession>
<organism evidence="1 2">
    <name type="scientific">Haemonchus contortus</name>
    <name type="common">Barber pole worm</name>
    <dbReference type="NCBI Taxonomy" id="6289"/>
    <lineage>
        <taxon>Eukaryota</taxon>
        <taxon>Metazoa</taxon>
        <taxon>Ecdysozoa</taxon>
        <taxon>Nematoda</taxon>
        <taxon>Chromadorea</taxon>
        <taxon>Rhabditida</taxon>
        <taxon>Rhabditina</taxon>
        <taxon>Rhabditomorpha</taxon>
        <taxon>Strongyloidea</taxon>
        <taxon>Trichostrongylidae</taxon>
        <taxon>Haemonchus</taxon>
    </lineage>
</organism>
<dbReference type="WBParaSite" id="HCON_00050590-00001">
    <property type="protein sequence ID" value="HCON_00050590-00001"/>
    <property type="gene ID" value="HCON_00050590"/>
</dbReference>
<keyword evidence="1" id="KW-1185">Reference proteome</keyword>
<dbReference type="OrthoDB" id="5865469at2759"/>
<dbReference type="AlphaFoldDB" id="A0A7I5E7L6"/>
<evidence type="ECO:0000313" key="2">
    <source>
        <dbReference type="WBParaSite" id="HCON_00050590-00001"/>
    </source>
</evidence>